<feature type="transmembrane region" description="Helical" evidence="6">
    <location>
        <begin position="125"/>
        <end position="149"/>
    </location>
</feature>
<evidence type="ECO:0000256" key="1">
    <source>
        <dbReference type="ARBA" id="ARBA00004370"/>
    </source>
</evidence>
<dbReference type="Pfam" id="PF01679">
    <property type="entry name" value="Pmp3"/>
    <property type="match status" value="2"/>
</dbReference>
<dbReference type="Proteomes" id="UP000887458">
    <property type="component" value="Unassembled WGS sequence"/>
</dbReference>
<reference evidence="7 8" key="1">
    <citation type="journal article" date="2018" name="J. Allergy Clin. Immunol.">
        <title>High-quality assembly of Dermatophagoides pteronyssinus genome and transcriptome reveals a wide range of novel allergens.</title>
        <authorList>
            <person name="Liu X.Y."/>
            <person name="Yang K.Y."/>
            <person name="Wang M.Q."/>
            <person name="Kwok J.S."/>
            <person name="Zeng X."/>
            <person name="Yang Z."/>
            <person name="Xiao X.J."/>
            <person name="Lau C.P."/>
            <person name="Li Y."/>
            <person name="Huang Z.M."/>
            <person name="Ba J.G."/>
            <person name="Yim A.K."/>
            <person name="Ouyang C.Y."/>
            <person name="Ngai S.M."/>
            <person name="Chan T.F."/>
            <person name="Leung E.L."/>
            <person name="Liu L."/>
            <person name="Liu Z.G."/>
            <person name="Tsui S.K."/>
        </authorList>
    </citation>
    <scope>NUCLEOTIDE SEQUENCE [LARGE SCALE GENOMIC DNA]</scope>
    <source>
        <strain evidence="7">Derp</strain>
    </source>
</reference>
<feature type="transmembrane region" description="Helical" evidence="6">
    <location>
        <begin position="12"/>
        <end position="31"/>
    </location>
</feature>
<dbReference type="PANTHER" id="PTHR21659:SF112">
    <property type="entry name" value="PROTEIN SNA2-RELATED"/>
    <property type="match status" value="1"/>
</dbReference>
<comment type="caution">
    <text evidence="7">The sequence shown here is derived from an EMBL/GenBank/DDBJ whole genome shotgun (WGS) entry which is preliminary data.</text>
</comment>
<keyword evidence="8" id="KW-1185">Reference proteome</keyword>
<name>A0ABQ8JLV7_DERPT</name>
<protein>
    <submittedName>
        <fullName evidence="7">Uncharacterized protein</fullName>
    </submittedName>
</protein>
<evidence type="ECO:0000256" key="5">
    <source>
        <dbReference type="ARBA" id="ARBA00023136"/>
    </source>
</evidence>
<evidence type="ECO:0000256" key="4">
    <source>
        <dbReference type="ARBA" id="ARBA00022989"/>
    </source>
</evidence>
<feature type="transmembrane region" description="Helical" evidence="6">
    <location>
        <begin position="99"/>
        <end position="119"/>
    </location>
</feature>
<feature type="transmembrane region" description="Helical" evidence="6">
    <location>
        <begin position="37"/>
        <end position="61"/>
    </location>
</feature>
<gene>
    <name evidence="7" type="ORF">DERP_003672</name>
</gene>
<organism evidence="7 8">
    <name type="scientific">Dermatophagoides pteronyssinus</name>
    <name type="common">European house dust mite</name>
    <dbReference type="NCBI Taxonomy" id="6956"/>
    <lineage>
        <taxon>Eukaryota</taxon>
        <taxon>Metazoa</taxon>
        <taxon>Ecdysozoa</taxon>
        <taxon>Arthropoda</taxon>
        <taxon>Chelicerata</taxon>
        <taxon>Arachnida</taxon>
        <taxon>Acari</taxon>
        <taxon>Acariformes</taxon>
        <taxon>Sarcoptiformes</taxon>
        <taxon>Astigmata</taxon>
        <taxon>Psoroptidia</taxon>
        <taxon>Analgoidea</taxon>
        <taxon>Pyroglyphidae</taxon>
        <taxon>Dermatophagoidinae</taxon>
        <taxon>Dermatophagoides</taxon>
    </lineage>
</organism>
<evidence type="ECO:0000256" key="2">
    <source>
        <dbReference type="ARBA" id="ARBA00009530"/>
    </source>
</evidence>
<comment type="subcellular location">
    <subcellularLocation>
        <location evidence="1">Membrane</location>
    </subcellularLocation>
</comment>
<comment type="similarity">
    <text evidence="2">Belongs to the UPF0057 (PMP3) family.</text>
</comment>
<keyword evidence="4 6" id="KW-1133">Transmembrane helix</keyword>
<dbReference type="PANTHER" id="PTHR21659">
    <property type="entry name" value="HYDROPHOBIC PROTEIN RCI2 LOW TEMPERATURE AND SALT RESPONSIVE PROTEIN LTI6 -RELATED"/>
    <property type="match status" value="1"/>
</dbReference>
<accession>A0ABQ8JLV7</accession>
<keyword evidence="5 6" id="KW-0472">Membrane</keyword>
<evidence type="ECO:0000256" key="6">
    <source>
        <dbReference type="SAM" id="Phobius"/>
    </source>
</evidence>
<keyword evidence="3 6" id="KW-0812">Transmembrane</keyword>
<proteinExistence type="inferred from homology"/>
<dbReference type="InterPro" id="IPR000612">
    <property type="entry name" value="PMP3"/>
</dbReference>
<reference evidence="7 8" key="2">
    <citation type="journal article" date="2022" name="Mol. Biol. Evol.">
        <title>Comparative Genomics Reveals Insights into the Divergent Evolution of Astigmatic Mites and Household Pest Adaptations.</title>
        <authorList>
            <person name="Xiong Q."/>
            <person name="Wan A.T."/>
            <person name="Liu X."/>
            <person name="Fung C.S."/>
            <person name="Xiao X."/>
            <person name="Malainual N."/>
            <person name="Hou J."/>
            <person name="Wang L."/>
            <person name="Wang M."/>
            <person name="Yang K.Y."/>
            <person name="Cui Y."/>
            <person name="Leung E.L."/>
            <person name="Nong W."/>
            <person name="Shin S.K."/>
            <person name="Au S.W."/>
            <person name="Jeong K.Y."/>
            <person name="Chew F.T."/>
            <person name="Hui J.H."/>
            <person name="Leung T.F."/>
            <person name="Tungtrongchitr A."/>
            <person name="Zhong N."/>
            <person name="Liu Z."/>
            <person name="Tsui S.K."/>
        </authorList>
    </citation>
    <scope>NUCLEOTIDE SEQUENCE [LARGE SCALE GENOMIC DNA]</scope>
    <source>
        <tissue evidence="7">Whole mite body</tissue>
    </source>
</reference>
<evidence type="ECO:0000256" key="3">
    <source>
        <dbReference type="ARBA" id="ARBA00022692"/>
    </source>
</evidence>
<sequence>MCWETERREEMWCCAASVAFFCPPLAVLLLHGCGMDFLLCCILTFFCYIPGFLHALCIVFCPDRINPKKKFQMTEQACRAREKAEYLNRARELIRRDELWCFASIIALFCPPLAVMMMTGCGIDFLLNCCLTFLLWIPGFIHAYCIIYCPEHIDPNAKLQMTEAAIRWRARKQAERQAADDQARGIERL</sequence>
<dbReference type="EMBL" id="NJHN03000032">
    <property type="protein sequence ID" value="KAH9423393.1"/>
    <property type="molecule type" value="Genomic_DNA"/>
</dbReference>
<evidence type="ECO:0000313" key="7">
    <source>
        <dbReference type="EMBL" id="KAH9423393.1"/>
    </source>
</evidence>
<evidence type="ECO:0000313" key="8">
    <source>
        <dbReference type="Proteomes" id="UP000887458"/>
    </source>
</evidence>